<dbReference type="Proteomes" id="UP000236291">
    <property type="component" value="Unassembled WGS sequence"/>
</dbReference>
<organism evidence="1 2">
    <name type="scientific">Trifolium pratense</name>
    <name type="common">Red clover</name>
    <dbReference type="NCBI Taxonomy" id="57577"/>
    <lineage>
        <taxon>Eukaryota</taxon>
        <taxon>Viridiplantae</taxon>
        <taxon>Streptophyta</taxon>
        <taxon>Embryophyta</taxon>
        <taxon>Tracheophyta</taxon>
        <taxon>Spermatophyta</taxon>
        <taxon>Magnoliopsida</taxon>
        <taxon>eudicotyledons</taxon>
        <taxon>Gunneridae</taxon>
        <taxon>Pentapetalae</taxon>
        <taxon>rosids</taxon>
        <taxon>fabids</taxon>
        <taxon>Fabales</taxon>
        <taxon>Fabaceae</taxon>
        <taxon>Papilionoideae</taxon>
        <taxon>50 kb inversion clade</taxon>
        <taxon>NPAAA clade</taxon>
        <taxon>Hologalegina</taxon>
        <taxon>IRL clade</taxon>
        <taxon>Trifolieae</taxon>
        <taxon>Trifolium</taxon>
    </lineage>
</organism>
<accession>A0A2K3KT74</accession>
<feature type="non-terminal residue" evidence="1">
    <location>
        <position position="1"/>
    </location>
</feature>
<proteinExistence type="predicted"/>
<reference evidence="1 2" key="1">
    <citation type="journal article" date="2014" name="Am. J. Bot.">
        <title>Genome assembly and annotation for red clover (Trifolium pratense; Fabaceae).</title>
        <authorList>
            <person name="Istvanek J."/>
            <person name="Jaros M."/>
            <person name="Krenek A."/>
            <person name="Repkova J."/>
        </authorList>
    </citation>
    <scope>NUCLEOTIDE SEQUENCE [LARGE SCALE GENOMIC DNA]</scope>
    <source>
        <strain evidence="2">cv. Tatra</strain>
        <tissue evidence="1">Young leaves</tissue>
    </source>
</reference>
<reference evidence="1 2" key="2">
    <citation type="journal article" date="2017" name="Front. Plant Sci.">
        <title>Gene Classification and Mining of Molecular Markers Useful in Red Clover (Trifolium pratense) Breeding.</title>
        <authorList>
            <person name="Istvanek J."/>
            <person name="Dluhosova J."/>
            <person name="Dluhos P."/>
            <person name="Patkova L."/>
            <person name="Nedelnik J."/>
            <person name="Repkova J."/>
        </authorList>
    </citation>
    <scope>NUCLEOTIDE SEQUENCE [LARGE SCALE GENOMIC DNA]</scope>
    <source>
        <strain evidence="2">cv. Tatra</strain>
        <tissue evidence="1">Young leaves</tissue>
    </source>
</reference>
<dbReference type="EMBL" id="ASHM01250641">
    <property type="protein sequence ID" value="PNX69481.1"/>
    <property type="molecule type" value="Genomic_DNA"/>
</dbReference>
<name>A0A2K3KT74_TRIPR</name>
<sequence>ELVLDEGDGRCVADLVKEGFRSGWRSCGWLLIWLEIL</sequence>
<evidence type="ECO:0000313" key="2">
    <source>
        <dbReference type="Proteomes" id="UP000236291"/>
    </source>
</evidence>
<evidence type="ECO:0000313" key="1">
    <source>
        <dbReference type="EMBL" id="PNX69481.1"/>
    </source>
</evidence>
<gene>
    <name evidence="1" type="ORF">L195_g064456</name>
</gene>
<protein>
    <submittedName>
        <fullName evidence="1">Uncharacterized protein</fullName>
    </submittedName>
</protein>
<dbReference type="AlphaFoldDB" id="A0A2K3KT74"/>
<comment type="caution">
    <text evidence="1">The sequence shown here is derived from an EMBL/GenBank/DDBJ whole genome shotgun (WGS) entry which is preliminary data.</text>
</comment>